<accession>A0A1G9IBV8</accession>
<sequence length="87" mass="9674">MSIRKFSCARNFVIVALASVVLTGCLDDTPETGSIQTVDWYQAHDDERQGTLEECANNPGELKDDSNCINAREAERLLSSGEPRDIW</sequence>
<gene>
    <name evidence="2" type="ORF">SAMN05661010_01129</name>
</gene>
<protein>
    <submittedName>
        <fullName evidence="2">Uncharacterized protein</fullName>
    </submittedName>
</protein>
<proteinExistence type="predicted"/>
<dbReference type="Proteomes" id="UP000198654">
    <property type="component" value="Unassembled WGS sequence"/>
</dbReference>
<keyword evidence="1" id="KW-0732">Signal</keyword>
<dbReference type="PROSITE" id="PS51257">
    <property type="entry name" value="PROKAR_LIPOPROTEIN"/>
    <property type="match status" value="1"/>
</dbReference>
<organism evidence="2 3">
    <name type="scientific">Modicisalibacter muralis</name>
    <dbReference type="NCBI Taxonomy" id="119000"/>
    <lineage>
        <taxon>Bacteria</taxon>
        <taxon>Pseudomonadati</taxon>
        <taxon>Pseudomonadota</taxon>
        <taxon>Gammaproteobacteria</taxon>
        <taxon>Oceanospirillales</taxon>
        <taxon>Halomonadaceae</taxon>
        <taxon>Modicisalibacter</taxon>
    </lineage>
</organism>
<dbReference type="InterPro" id="IPR047937">
    <property type="entry name" value="Eex_IncN-like"/>
</dbReference>
<evidence type="ECO:0000313" key="3">
    <source>
        <dbReference type="Proteomes" id="UP000198654"/>
    </source>
</evidence>
<dbReference type="NCBIfam" id="NF033894">
    <property type="entry name" value="Eex_IncN"/>
    <property type="match status" value="1"/>
</dbReference>
<dbReference type="EMBL" id="FNGI01000002">
    <property type="protein sequence ID" value="SDL22691.1"/>
    <property type="molecule type" value="Genomic_DNA"/>
</dbReference>
<evidence type="ECO:0000256" key="1">
    <source>
        <dbReference type="SAM" id="SignalP"/>
    </source>
</evidence>
<dbReference type="AlphaFoldDB" id="A0A1G9IBV8"/>
<keyword evidence="3" id="KW-1185">Reference proteome</keyword>
<dbReference type="OrthoDB" id="6944087at2"/>
<dbReference type="STRING" id="119000.SAMN05661010_01129"/>
<name>A0A1G9IBV8_9GAMM</name>
<feature type="signal peptide" evidence="1">
    <location>
        <begin position="1"/>
        <end position="18"/>
    </location>
</feature>
<feature type="chain" id="PRO_5011580751" evidence="1">
    <location>
        <begin position="19"/>
        <end position="87"/>
    </location>
</feature>
<evidence type="ECO:0000313" key="2">
    <source>
        <dbReference type="EMBL" id="SDL22691.1"/>
    </source>
</evidence>
<reference evidence="2 3" key="1">
    <citation type="submission" date="2016-10" db="EMBL/GenBank/DDBJ databases">
        <authorList>
            <person name="de Groot N.N."/>
        </authorList>
    </citation>
    <scope>NUCLEOTIDE SEQUENCE [LARGE SCALE GENOMIC DNA]</scope>
    <source>
        <strain evidence="2 3">DSM 14789</strain>
    </source>
</reference>